<dbReference type="PANTHER" id="PTHR43344:SF2">
    <property type="entry name" value="PHOSPHOSERINE PHOSPHATASE"/>
    <property type="match status" value="1"/>
</dbReference>
<evidence type="ECO:0000256" key="1">
    <source>
        <dbReference type="ARBA" id="ARBA00001946"/>
    </source>
</evidence>
<evidence type="ECO:0000256" key="4">
    <source>
        <dbReference type="ARBA" id="ARBA00022723"/>
    </source>
</evidence>
<accession>A0AAV4JY83</accession>
<evidence type="ECO:0000256" key="2">
    <source>
        <dbReference type="ARBA" id="ARBA00015196"/>
    </source>
</evidence>
<evidence type="ECO:0000256" key="3">
    <source>
        <dbReference type="ARBA" id="ARBA00022605"/>
    </source>
</evidence>
<keyword evidence="3" id="KW-0028">Amino-acid biosynthesis</keyword>
<organism evidence="7 8">
    <name type="scientific">Elysia marginata</name>
    <dbReference type="NCBI Taxonomy" id="1093978"/>
    <lineage>
        <taxon>Eukaryota</taxon>
        <taxon>Metazoa</taxon>
        <taxon>Spiralia</taxon>
        <taxon>Lophotrochozoa</taxon>
        <taxon>Mollusca</taxon>
        <taxon>Gastropoda</taxon>
        <taxon>Heterobranchia</taxon>
        <taxon>Euthyneura</taxon>
        <taxon>Panpulmonata</taxon>
        <taxon>Sacoglossa</taxon>
        <taxon>Placobranchoidea</taxon>
        <taxon>Plakobranchidae</taxon>
        <taxon>Elysia</taxon>
    </lineage>
</organism>
<evidence type="ECO:0000313" key="7">
    <source>
        <dbReference type="EMBL" id="GFS25872.1"/>
    </source>
</evidence>
<dbReference type="GO" id="GO:0000287">
    <property type="term" value="F:magnesium ion binding"/>
    <property type="evidence" value="ECO:0007669"/>
    <property type="project" value="TreeGrafter"/>
</dbReference>
<keyword evidence="6" id="KW-0460">Magnesium</keyword>
<gene>
    <name evidence="7" type="ORF">ElyMa_003453000</name>
</gene>
<dbReference type="GO" id="GO:0036424">
    <property type="term" value="F:L-phosphoserine phosphatase activity"/>
    <property type="evidence" value="ECO:0007669"/>
    <property type="project" value="TreeGrafter"/>
</dbReference>
<evidence type="ECO:0000256" key="6">
    <source>
        <dbReference type="ARBA" id="ARBA00022842"/>
    </source>
</evidence>
<evidence type="ECO:0000313" key="8">
    <source>
        <dbReference type="Proteomes" id="UP000762676"/>
    </source>
</evidence>
<name>A0AAV4JY83_9GAST</name>
<protein>
    <recommendedName>
        <fullName evidence="2">Phosphoserine phosphatase</fullName>
    </recommendedName>
</protein>
<dbReference type="FunFam" id="1.10.150.210:FF:000002">
    <property type="entry name" value="Phosphoserine phosphatase"/>
    <property type="match status" value="1"/>
</dbReference>
<dbReference type="PANTHER" id="PTHR43344">
    <property type="entry name" value="PHOSPHOSERINE PHOSPHATASE"/>
    <property type="match status" value="1"/>
</dbReference>
<dbReference type="InterPro" id="IPR036412">
    <property type="entry name" value="HAD-like_sf"/>
</dbReference>
<dbReference type="InterPro" id="IPR050582">
    <property type="entry name" value="HAD-like_SerB"/>
</dbReference>
<dbReference type="Proteomes" id="UP000762676">
    <property type="component" value="Unassembled WGS sequence"/>
</dbReference>
<evidence type="ECO:0000256" key="5">
    <source>
        <dbReference type="ARBA" id="ARBA00022801"/>
    </source>
</evidence>
<sequence length="92" mass="10063">MASKEAVKACWRQAQAVCFDVDSTVCVDEGIDELAAFCGVSDQVKELTNKAMGGSMTFREALTQRLNIIQPTQQKLVEFVNSHPQTLSLGVK</sequence>
<reference evidence="7 8" key="1">
    <citation type="journal article" date="2021" name="Elife">
        <title>Chloroplast acquisition without the gene transfer in kleptoplastic sea slugs, Plakobranchus ocellatus.</title>
        <authorList>
            <person name="Maeda T."/>
            <person name="Takahashi S."/>
            <person name="Yoshida T."/>
            <person name="Shimamura S."/>
            <person name="Takaki Y."/>
            <person name="Nagai Y."/>
            <person name="Toyoda A."/>
            <person name="Suzuki Y."/>
            <person name="Arimoto A."/>
            <person name="Ishii H."/>
            <person name="Satoh N."/>
            <person name="Nishiyama T."/>
            <person name="Hasebe M."/>
            <person name="Maruyama T."/>
            <person name="Minagawa J."/>
            <person name="Obokata J."/>
            <person name="Shigenobu S."/>
        </authorList>
    </citation>
    <scope>NUCLEOTIDE SEQUENCE [LARGE SCALE GENOMIC DNA]</scope>
</reference>
<dbReference type="SUPFAM" id="SSF56784">
    <property type="entry name" value="HAD-like"/>
    <property type="match status" value="1"/>
</dbReference>
<dbReference type="EMBL" id="BMAT01007073">
    <property type="protein sequence ID" value="GFS25872.1"/>
    <property type="molecule type" value="Genomic_DNA"/>
</dbReference>
<keyword evidence="8" id="KW-1185">Reference proteome</keyword>
<keyword evidence="4" id="KW-0479">Metal-binding</keyword>
<dbReference type="GO" id="GO:0006564">
    <property type="term" value="P:L-serine biosynthetic process"/>
    <property type="evidence" value="ECO:0007669"/>
    <property type="project" value="TreeGrafter"/>
</dbReference>
<comment type="caution">
    <text evidence="7">The sequence shown here is derived from an EMBL/GenBank/DDBJ whole genome shotgun (WGS) entry which is preliminary data.</text>
</comment>
<dbReference type="Gene3D" id="1.10.150.210">
    <property type="entry name" value="Phosphoserine phosphatase, domain 2"/>
    <property type="match status" value="1"/>
</dbReference>
<proteinExistence type="predicted"/>
<dbReference type="AlphaFoldDB" id="A0AAV4JY83"/>
<comment type="cofactor">
    <cofactor evidence="1">
        <name>Mg(2+)</name>
        <dbReference type="ChEBI" id="CHEBI:18420"/>
    </cofactor>
</comment>
<keyword evidence="5" id="KW-0378">Hydrolase</keyword>
<dbReference type="GO" id="GO:0005737">
    <property type="term" value="C:cytoplasm"/>
    <property type="evidence" value="ECO:0007669"/>
    <property type="project" value="TreeGrafter"/>
</dbReference>